<proteinExistence type="predicted"/>
<dbReference type="EMBL" id="CACVKT020009708">
    <property type="protein sequence ID" value="CAC5423116.1"/>
    <property type="molecule type" value="Genomic_DNA"/>
</dbReference>
<feature type="coiled-coil region" evidence="1">
    <location>
        <begin position="89"/>
        <end position="116"/>
    </location>
</feature>
<reference evidence="2 3" key="1">
    <citation type="submission" date="2020-06" db="EMBL/GenBank/DDBJ databases">
        <authorList>
            <person name="Li R."/>
            <person name="Bekaert M."/>
        </authorList>
    </citation>
    <scope>NUCLEOTIDE SEQUENCE [LARGE SCALE GENOMIC DNA]</scope>
    <source>
        <strain evidence="3">wild</strain>
    </source>
</reference>
<sequence>MDHNDLMVDRTYTELTPCSLQLAQKLSSCREYCDDLKEFLSSKSSGRNNSYLNVNVGSSTPVEIPDLCMRETKTESSIIEMKLTHEKTTKETKDKLAKLETENRSMNSKINKQNERHSSGGEYCDDLKEFLSSKYSGRNNSYLNVNVGSSTPVEIPDLCMRETKTESSIIEMKLTHEKTTKETTDKLAKLETENRLIKKRINTVERNAKTNETNIQKSYVKIVSKIHSDEFLRSNRGGLDKRTSSENAMCTFLDSRNVRVTFLRYFDKHYRESAFTHLKVAAEDDALIKNPEFWPKGIFVKLWLSLEQFASDSNNHGYD</sequence>
<keyword evidence="3" id="KW-1185">Reference proteome</keyword>
<feature type="coiled-coil region" evidence="1">
    <location>
        <begin position="180"/>
        <end position="207"/>
    </location>
</feature>
<evidence type="ECO:0000313" key="2">
    <source>
        <dbReference type="EMBL" id="CAC5423116.1"/>
    </source>
</evidence>
<gene>
    <name evidence="2" type="ORF">MCOR_55116</name>
</gene>
<evidence type="ECO:0000313" key="3">
    <source>
        <dbReference type="Proteomes" id="UP000507470"/>
    </source>
</evidence>
<dbReference type="AlphaFoldDB" id="A0A6J8ETN1"/>
<accession>A0A6J8ETN1</accession>
<organism evidence="2 3">
    <name type="scientific">Mytilus coruscus</name>
    <name type="common">Sea mussel</name>
    <dbReference type="NCBI Taxonomy" id="42192"/>
    <lineage>
        <taxon>Eukaryota</taxon>
        <taxon>Metazoa</taxon>
        <taxon>Spiralia</taxon>
        <taxon>Lophotrochozoa</taxon>
        <taxon>Mollusca</taxon>
        <taxon>Bivalvia</taxon>
        <taxon>Autobranchia</taxon>
        <taxon>Pteriomorphia</taxon>
        <taxon>Mytilida</taxon>
        <taxon>Mytiloidea</taxon>
        <taxon>Mytilidae</taxon>
        <taxon>Mytilinae</taxon>
        <taxon>Mytilus</taxon>
    </lineage>
</organism>
<evidence type="ECO:0000256" key="1">
    <source>
        <dbReference type="SAM" id="Coils"/>
    </source>
</evidence>
<dbReference type="Proteomes" id="UP000507470">
    <property type="component" value="Unassembled WGS sequence"/>
</dbReference>
<dbReference type="OrthoDB" id="10588656at2759"/>
<keyword evidence="1" id="KW-0175">Coiled coil</keyword>
<protein>
    <submittedName>
        <fullName evidence="2">EVI5</fullName>
    </submittedName>
</protein>
<name>A0A6J8ETN1_MYTCO</name>